<reference evidence="3 4" key="1">
    <citation type="journal article" date="2007" name="Science">
        <title>Sea anemone genome reveals ancestral eumetazoan gene repertoire and genomic organization.</title>
        <authorList>
            <person name="Putnam N.H."/>
            <person name="Srivastava M."/>
            <person name="Hellsten U."/>
            <person name="Dirks B."/>
            <person name="Chapman J."/>
            <person name="Salamov A."/>
            <person name="Terry A."/>
            <person name="Shapiro H."/>
            <person name="Lindquist E."/>
            <person name="Kapitonov V.V."/>
            <person name="Jurka J."/>
            <person name="Genikhovich G."/>
            <person name="Grigoriev I.V."/>
            <person name="Lucas S.M."/>
            <person name="Steele R.E."/>
            <person name="Finnerty J.R."/>
            <person name="Technau U."/>
            <person name="Martindale M.Q."/>
            <person name="Rokhsar D.S."/>
        </authorList>
    </citation>
    <scope>NUCLEOTIDE SEQUENCE [LARGE SCALE GENOMIC DNA]</scope>
    <source>
        <strain evidence="4">CH2 X CH6</strain>
    </source>
</reference>
<dbReference type="InterPro" id="IPR036635">
    <property type="entry name" value="MurB_C_sf"/>
</dbReference>
<dbReference type="PANTHER" id="PTHR21071:SF4">
    <property type="entry name" value="UDP-N-ACETYLENOLPYRUVOYLGLUCOSAMINE REDUCTASE"/>
    <property type="match status" value="1"/>
</dbReference>
<gene>
    <name evidence="3" type="ORF">NEMVEDRAFT_v1g65967</name>
</gene>
<keyword evidence="4" id="KW-1185">Reference proteome</keyword>
<accession>A7T8V0</accession>
<dbReference type="SUPFAM" id="SSF56194">
    <property type="entry name" value="Uridine diphospho-N-Acetylenolpyruvylglucosamine reductase, MurB, C-terminal domain"/>
    <property type="match status" value="1"/>
</dbReference>
<comment type="cofactor">
    <cofactor evidence="1">
        <name>FAD</name>
        <dbReference type="ChEBI" id="CHEBI:57692"/>
    </cofactor>
</comment>
<protein>
    <recommendedName>
        <fullName evidence="2">UDP-N-acetylenolpyruvoylglucosamine reductase C-terminal domain-containing protein</fullName>
    </recommendedName>
</protein>
<dbReference type="AlphaFoldDB" id="A7T8V0"/>
<organism evidence="3 4">
    <name type="scientific">Nematostella vectensis</name>
    <name type="common">Starlet sea anemone</name>
    <dbReference type="NCBI Taxonomy" id="45351"/>
    <lineage>
        <taxon>Eukaryota</taxon>
        <taxon>Metazoa</taxon>
        <taxon>Cnidaria</taxon>
        <taxon>Anthozoa</taxon>
        <taxon>Hexacorallia</taxon>
        <taxon>Actiniaria</taxon>
        <taxon>Edwardsiidae</taxon>
        <taxon>Nematostella</taxon>
    </lineage>
</organism>
<dbReference type="InterPro" id="IPR003170">
    <property type="entry name" value="MurB"/>
</dbReference>
<evidence type="ECO:0000256" key="1">
    <source>
        <dbReference type="ARBA" id="ARBA00001974"/>
    </source>
</evidence>
<feature type="non-terminal residue" evidence="3">
    <location>
        <position position="1"/>
    </location>
</feature>
<dbReference type="HOGENOM" id="CLU_2378764_0_0_1"/>
<dbReference type="Proteomes" id="UP000001593">
    <property type="component" value="Unassembled WGS sequence"/>
</dbReference>
<sequence length="95" mass="10351">LGNAGSFFKNPVIDAAHYQHILVDWPDVVGYLQPDGRVKLAAGWLIERCGWKGQRKGAVGVYEKQALVLVHYGSGDLEALLALAEEIQASVLTTF</sequence>
<dbReference type="InParanoid" id="A7T8V0"/>
<dbReference type="Gene3D" id="3.90.78.10">
    <property type="entry name" value="UDP-N-acetylenolpyruvoylglucosamine reductase, C-terminal domain"/>
    <property type="match status" value="1"/>
</dbReference>
<dbReference type="EMBL" id="DS472925">
    <property type="protein sequence ID" value="EDO27585.1"/>
    <property type="molecule type" value="Genomic_DNA"/>
</dbReference>
<evidence type="ECO:0000313" key="3">
    <source>
        <dbReference type="EMBL" id="EDO27585.1"/>
    </source>
</evidence>
<feature type="non-terminal residue" evidence="3">
    <location>
        <position position="95"/>
    </location>
</feature>
<dbReference type="InterPro" id="IPR011601">
    <property type="entry name" value="MurB_C"/>
</dbReference>
<evidence type="ECO:0000313" key="4">
    <source>
        <dbReference type="Proteomes" id="UP000001593"/>
    </source>
</evidence>
<dbReference type="Pfam" id="PF02873">
    <property type="entry name" value="MurB_C"/>
    <property type="match status" value="1"/>
</dbReference>
<dbReference type="PANTHER" id="PTHR21071">
    <property type="entry name" value="UDP-N-ACETYLENOLPYRUVOYLGLUCOSAMINE REDUCTASE"/>
    <property type="match status" value="1"/>
</dbReference>
<dbReference type="STRING" id="45351.A7T8V0"/>
<name>A7T8V0_NEMVE</name>
<proteinExistence type="predicted"/>
<feature type="domain" description="UDP-N-acetylenolpyruvoylglucosamine reductase C-terminal" evidence="2">
    <location>
        <begin position="2"/>
        <end position="95"/>
    </location>
</feature>
<dbReference type="eggNOG" id="ENOG502RUJ2">
    <property type="taxonomic scope" value="Eukaryota"/>
</dbReference>
<dbReference type="GO" id="GO:0008762">
    <property type="term" value="F:UDP-N-acetylmuramate dehydrogenase activity"/>
    <property type="evidence" value="ECO:0007669"/>
    <property type="project" value="InterPro"/>
</dbReference>
<evidence type="ECO:0000259" key="2">
    <source>
        <dbReference type="Pfam" id="PF02873"/>
    </source>
</evidence>